<reference evidence="1" key="1">
    <citation type="submission" date="2023-10" db="EMBL/GenBank/DDBJ databases">
        <authorList>
            <person name="Domelevo Entfellner J.-B."/>
        </authorList>
    </citation>
    <scope>NUCLEOTIDE SEQUENCE</scope>
</reference>
<evidence type="ECO:0000313" key="1">
    <source>
        <dbReference type="EMBL" id="CAJ1784894.1"/>
    </source>
</evidence>
<sequence length="155" mass="17724">MTDAEDIMHMIDKTNVVDIRDVVDTTNMLDAIDVIVATIMMNAKDMTDVMNAVNTMDTTNRQLILDLDLLMVLDHMKRLKEVNIIEFCAMTFNIGLIATICPLFKQEVLCIVLTWTNVRSEEQMIDMRLDRVFFNSHCLDAWDDIGCSDNTIDAN</sequence>
<gene>
    <name evidence="1" type="ORF">AYBTSS11_LOCUS194</name>
</gene>
<dbReference type="Proteomes" id="UP001189624">
    <property type="component" value="Chromosome 1"/>
</dbReference>
<dbReference type="EMBL" id="OY731398">
    <property type="protein sequence ID" value="CAJ1784894.1"/>
    <property type="molecule type" value="Genomic_DNA"/>
</dbReference>
<organism evidence="1 2">
    <name type="scientific">Sphenostylis stenocarpa</name>
    <dbReference type="NCBI Taxonomy" id="92480"/>
    <lineage>
        <taxon>Eukaryota</taxon>
        <taxon>Viridiplantae</taxon>
        <taxon>Streptophyta</taxon>
        <taxon>Embryophyta</taxon>
        <taxon>Tracheophyta</taxon>
        <taxon>Spermatophyta</taxon>
        <taxon>Magnoliopsida</taxon>
        <taxon>eudicotyledons</taxon>
        <taxon>Gunneridae</taxon>
        <taxon>Pentapetalae</taxon>
        <taxon>rosids</taxon>
        <taxon>fabids</taxon>
        <taxon>Fabales</taxon>
        <taxon>Fabaceae</taxon>
        <taxon>Papilionoideae</taxon>
        <taxon>50 kb inversion clade</taxon>
        <taxon>NPAAA clade</taxon>
        <taxon>indigoferoid/millettioid clade</taxon>
        <taxon>Phaseoleae</taxon>
        <taxon>Sphenostylis</taxon>
    </lineage>
</organism>
<protein>
    <submittedName>
        <fullName evidence="1">Uncharacterized protein</fullName>
    </submittedName>
</protein>
<accession>A0AA86V877</accession>
<proteinExistence type="predicted"/>
<dbReference type="Gramene" id="rna-AYBTSS11_LOCUS194">
    <property type="protein sequence ID" value="CAJ1784894.1"/>
    <property type="gene ID" value="gene-AYBTSS11_LOCUS194"/>
</dbReference>
<evidence type="ECO:0000313" key="2">
    <source>
        <dbReference type="Proteomes" id="UP001189624"/>
    </source>
</evidence>
<dbReference type="AlphaFoldDB" id="A0AA86V877"/>
<keyword evidence="2" id="KW-1185">Reference proteome</keyword>
<name>A0AA86V877_9FABA</name>